<dbReference type="PANTHER" id="PTHR12968">
    <property type="entry name" value="B9 DOMAIN-CONTAINING"/>
    <property type="match status" value="1"/>
</dbReference>
<protein>
    <recommendedName>
        <fullName evidence="7">B9 domain-containing protein 1</fullName>
    </recommendedName>
</protein>
<accession>A0AAD1XUB4</accession>
<comment type="caution">
    <text evidence="9">The sequence shown here is derived from an EMBL/GenBank/DDBJ whole genome shotgun (WGS) entry which is preliminary data.</text>
</comment>
<keyword evidence="10" id="KW-1185">Reference proteome</keyword>
<evidence type="ECO:0000256" key="2">
    <source>
        <dbReference type="ARBA" id="ARBA00022490"/>
    </source>
</evidence>
<dbReference type="Pfam" id="PF07162">
    <property type="entry name" value="B9-C2"/>
    <property type="match status" value="1"/>
</dbReference>
<dbReference type="PANTHER" id="PTHR12968:SF1">
    <property type="entry name" value="B9 DOMAIN-CONTAINING PROTEIN 1"/>
    <property type="match status" value="1"/>
</dbReference>
<reference evidence="9" key="1">
    <citation type="submission" date="2023-07" db="EMBL/GenBank/DDBJ databases">
        <authorList>
            <consortium name="AG Swart"/>
            <person name="Singh M."/>
            <person name="Singh A."/>
            <person name="Seah K."/>
            <person name="Emmerich C."/>
        </authorList>
    </citation>
    <scope>NUCLEOTIDE SEQUENCE</scope>
    <source>
        <strain evidence="9">DP1</strain>
    </source>
</reference>
<keyword evidence="2" id="KW-0963">Cytoplasm</keyword>
<dbReference type="PROSITE" id="PS51381">
    <property type="entry name" value="C2_B9"/>
    <property type="match status" value="1"/>
</dbReference>
<gene>
    <name evidence="9" type="ORF">ECRASSUSDP1_LOCUS20487</name>
</gene>
<dbReference type="GO" id="GO:0060271">
    <property type="term" value="P:cilium assembly"/>
    <property type="evidence" value="ECO:0007669"/>
    <property type="project" value="TreeGrafter"/>
</dbReference>
<feature type="compositionally biased region" description="Basic and acidic residues" evidence="8">
    <location>
        <begin position="50"/>
        <end position="61"/>
    </location>
</feature>
<proteinExistence type="inferred from homology"/>
<comment type="subcellular location">
    <subcellularLocation>
        <location evidence="1">Cytoplasm</location>
        <location evidence="1">Cytoskeleton</location>
        <location evidence="1">Cilium basal body</location>
    </subcellularLocation>
</comment>
<keyword evidence="3" id="KW-0970">Cilium biogenesis/degradation</keyword>
<evidence type="ECO:0000256" key="7">
    <source>
        <dbReference type="ARBA" id="ARBA00039274"/>
    </source>
</evidence>
<feature type="compositionally biased region" description="Acidic residues" evidence="8">
    <location>
        <begin position="75"/>
        <end position="84"/>
    </location>
</feature>
<name>A0AAD1XUB4_EUPCR</name>
<evidence type="ECO:0000256" key="4">
    <source>
        <dbReference type="ARBA" id="ARBA00023212"/>
    </source>
</evidence>
<feature type="compositionally biased region" description="Acidic residues" evidence="8">
    <location>
        <begin position="9"/>
        <end position="20"/>
    </location>
</feature>
<sequence length="265" mass="30512">MEDTKYDRDEEEGLDLDDDPSDSRDFERESKSDRRGRLRDFDPSEGAEGEDSRSYDRDHYSKSYSRGSLDRVEQEDQESEESEEEKNFFYMGVSGQILSGEFKDYDGLAIKYCFVSKGGWIMDKGTVVGISQHSFKSSGISKRIIWNFPFEIRYRSKTIKDWPQMVLYCSGKDFAGREVIHAYGNTHIPTATGRHTKVIKMFQPISSNILSKIMGFFKGKNPEYKDAPLVIAGAEGRELTRVKPNGLLRVSFQITIKEETDYEFK</sequence>
<evidence type="ECO:0000256" key="5">
    <source>
        <dbReference type="ARBA" id="ARBA00023273"/>
    </source>
</evidence>
<dbReference type="Proteomes" id="UP001295684">
    <property type="component" value="Unassembled WGS sequence"/>
</dbReference>
<evidence type="ECO:0000256" key="3">
    <source>
        <dbReference type="ARBA" id="ARBA00022794"/>
    </source>
</evidence>
<organism evidence="9 10">
    <name type="scientific">Euplotes crassus</name>
    <dbReference type="NCBI Taxonomy" id="5936"/>
    <lineage>
        <taxon>Eukaryota</taxon>
        <taxon>Sar</taxon>
        <taxon>Alveolata</taxon>
        <taxon>Ciliophora</taxon>
        <taxon>Intramacronucleata</taxon>
        <taxon>Spirotrichea</taxon>
        <taxon>Hypotrichia</taxon>
        <taxon>Euplotida</taxon>
        <taxon>Euplotidae</taxon>
        <taxon>Moneuplotes</taxon>
    </lineage>
</organism>
<keyword evidence="4" id="KW-0206">Cytoskeleton</keyword>
<dbReference type="AlphaFoldDB" id="A0AAD1XUB4"/>
<evidence type="ECO:0000256" key="6">
    <source>
        <dbReference type="ARBA" id="ARBA00038411"/>
    </source>
</evidence>
<dbReference type="GO" id="GO:0036038">
    <property type="term" value="C:MKS complex"/>
    <property type="evidence" value="ECO:0007669"/>
    <property type="project" value="TreeGrafter"/>
</dbReference>
<evidence type="ECO:0000313" key="9">
    <source>
        <dbReference type="EMBL" id="CAI2379079.1"/>
    </source>
</evidence>
<feature type="compositionally biased region" description="Basic and acidic residues" evidence="8">
    <location>
        <begin position="21"/>
        <end position="42"/>
    </location>
</feature>
<evidence type="ECO:0000313" key="10">
    <source>
        <dbReference type="Proteomes" id="UP001295684"/>
    </source>
</evidence>
<feature type="region of interest" description="Disordered" evidence="8">
    <location>
        <begin position="1"/>
        <end position="86"/>
    </location>
</feature>
<dbReference type="EMBL" id="CAMPGE010020895">
    <property type="protein sequence ID" value="CAI2379079.1"/>
    <property type="molecule type" value="Genomic_DNA"/>
</dbReference>
<keyword evidence="5" id="KW-0966">Cell projection</keyword>
<evidence type="ECO:0000256" key="8">
    <source>
        <dbReference type="SAM" id="MobiDB-lite"/>
    </source>
</evidence>
<dbReference type="InterPro" id="IPR010796">
    <property type="entry name" value="C2_B9-type_dom"/>
</dbReference>
<comment type="similarity">
    <text evidence="6">Belongs to the B9D family.</text>
</comment>
<evidence type="ECO:0000256" key="1">
    <source>
        <dbReference type="ARBA" id="ARBA00004120"/>
    </source>
</evidence>